<accession>A0A9P8I9Z6</accession>
<feature type="compositionally biased region" description="Polar residues" evidence="2">
    <location>
        <begin position="1"/>
        <end position="10"/>
    </location>
</feature>
<name>A0A9P8I9Z6_9PEZI</name>
<dbReference type="SUPFAM" id="SSF49899">
    <property type="entry name" value="Concanavalin A-like lectins/glucanases"/>
    <property type="match status" value="1"/>
</dbReference>
<dbReference type="GO" id="GO:0004553">
    <property type="term" value="F:hydrolase activity, hydrolyzing O-glycosyl compounds"/>
    <property type="evidence" value="ECO:0007669"/>
    <property type="project" value="InterPro"/>
</dbReference>
<dbReference type="EMBL" id="JAGHQL010000033">
    <property type="protein sequence ID" value="KAH0543418.1"/>
    <property type="molecule type" value="Genomic_DNA"/>
</dbReference>
<evidence type="ECO:0000256" key="3">
    <source>
        <dbReference type="SAM" id="Phobius"/>
    </source>
</evidence>
<dbReference type="Pfam" id="PF00722">
    <property type="entry name" value="Glyco_hydro_16"/>
    <property type="match status" value="1"/>
</dbReference>
<dbReference type="PROSITE" id="PS51762">
    <property type="entry name" value="GH16_2"/>
    <property type="match status" value="1"/>
</dbReference>
<keyword evidence="3" id="KW-0812">Transmembrane</keyword>
<feature type="region of interest" description="Disordered" evidence="2">
    <location>
        <begin position="1"/>
        <end position="28"/>
    </location>
</feature>
<dbReference type="InterPro" id="IPR000757">
    <property type="entry name" value="Beta-glucanase-like"/>
</dbReference>
<feature type="transmembrane region" description="Helical" evidence="3">
    <location>
        <begin position="78"/>
        <end position="99"/>
    </location>
</feature>
<dbReference type="InterPro" id="IPR013320">
    <property type="entry name" value="ConA-like_dom_sf"/>
</dbReference>
<dbReference type="Gene3D" id="2.60.120.200">
    <property type="match status" value="1"/>
</dbReference>
<evidence type="ECO:0000313" key="5">
    <source>
        <dbReference type="EMBL" id="KAH0543418.1"/>
    </source>
</evidence>
<sequence>MSGRNSVHTPPTNPFGTPLRLSRAPTEDERHPYPLFPIANPGVSLPRQRKFKSARFTGGEYEKPWTQEHNPRRKWERVIFWGCILIGLAIGGSICYLSYASVSNHEYCLVLDDSFTTIDPSVWSYEIQRGGFGTGSFEWTTDDPQNAYVDGAGLHIVPTLTTTSTNITVDQLNDGYVLNLTTAGTCTSTDIGMCSIRSNTTTGAIINPVRSARLSTKGKKSIKYGKVEVTAKMPKGSWLWPAIWMMPEASVYGEWPRSGEIDIVESRGNYGDDYIDGRDSALSALHWGPVPEADAFYKTAGKHNVRRTDYSEKFHTYGLEWSEDYLFTYIDSRLLQIFFIKFTTHKTMWDRGGFGTSILNHSALFDPWSQTGRPNTPFDEAFYLILNVAVGGTNGFFKDGVGNKPWGDRSEAAPKAFWDSKAMWYPTWGKGDERGLSVKRVRMWRQGACGKR</sequence>
<evidence type="ECO:0000256" key="1">
    <source>
        <dbReference type="ARBA" id="ARBA00006865"/>
    </source>
</evidence>
<dbReference type="PANTHER" id="PTHR10963">
    <property type="entry name" value="GLYCOSYL HYDROLASE-RELATED"/>
    <property type="match status" value="1"/>
</dbReference>
<keyword evidence="6" id="KW-1185">Reference proteome</keyword>
<dbReference type="Proteomes" id="UP000698800">
    <property type="component" value="Unassembled WGS sequence"/>
</dbReference>
<dbReference type="OrthoDB" id="4781at2759"/>
<dbReference type="AlphaFoldDB" id="A0A9P8I9Z6"/>
<protein>
    <recommendedName>
        <fullName evidence="4">GH16 domain-containing protein</fullName>
    </recommendedName>
</protein>
<keyword evidence="3" id="KW-1133">Transmembrane helix</keyword>
<reference evidence="5" key="1">
    <citation type="submission" date="2021-03" db="EMBL/GenBank/DDBJ databases">
        <title>Comparative genomics and phylogenomic investigation of the class Geoglossomycetes provide insights into ecological specialization and systematics.</title>
        <authorList>
            <person name="Melie T."/>
            <person name="Pirro S."/>
            <person name="Miller A.N."/>
            <person name="Quandt A."/>
        </authorList>
    </citation>
    <scope>NUCLEOTIDE SEQUENCE</scope>
    <source>
        <strain evidence="5">GBOQ0MN5Z8</strain>
    </source>
</reference>
<evidence type="ECO:0000256" key="2">
    <source>
        <dbReference type="SAM" id="MobiDB-lite"/>
    </source>
</evidence>
<evidence type="ECO:0000313" key="6">
    <source>
        <dbReference type="Proteomes" id="UP000698800"/>
    </source>
</evidence>
<comment type="similarity">
    <text evidence="1">Belongs to the glycosyl hydrolase 16 family.</text>
</comment>
<dbReference type="FunFam" id="2.60.120.200:FF:000178">
    <property type="entry name" value="Glycoside hydrolase family 16 protein"/>
    <property type="match status" value="1"/>
</dbReference>
<organism evidence="5 6">
    <name type="scientific">Glutinoglossum americanum</name>
    <dbReference type="NCBI Taxonomy" id="1670608"/>
    <lineage>
        <taxon>Eukaryota</taxon>
        <taxon>Fungi</taxon>
        <taxon>Dikarya</taxon>
        <taxon>Ascomycota</taxon>
        <taxon>Pezizomycotina</taxon>
        <taxon>Geoglossomycetes</taxon>
        <taxon>Geoglossales</taxon>
        <taxon>Geoglossaceae</taxon>
        <taxon>Glutinoglossum</taxon>
    </lineage>
</organism>
<gene>
    <name evidence="5" type="ORF">FGG08_002276</name>
</gene>
<evidence type="ECO:0000259" key="4">
    <source>
        <dbReference type="PROSITE" id="PS51762"/>
    </source>
</evidence>
<dbReference type="InterPro" id="IPR050546">
    <property type="entry name" value="Glycosyl_Hydrlase_16"/>
</dbReference>
<keyword evidence="3" id="KW-0472">Membrane</keyword>
<dbReference type="PANTHER" id="PTHR10963:SF55">
    <property type="entry name" value="GLYCOSIDE HYDROLASE FAMILY 16 PROTEIN"/>
    <property type="match status" value="1"/>
</dbReference>
<dbReference type="GO" id="GO:0005975">
    <property type="term" value="P:carbohydrate metabolic process"/>
    <property type="evidence" value="ECO:0007669"/>
    <property type="project" value="InterPro"/>
</dbReference>
<proteinExistence type="inferred from homology"/>
<feature type="domain" description="GH16" evidence="4">
    <location>
        <begin position="137"/>
        <end position="409"/>
    </location>
</feature>
<comment type="caution">
    <text evidence="5">The sequence shown here is derived from an EMBL/GenBank/DDBJ whole genome shotgun (WGS) entry which is preliminary data.</text>
</comment>